<organism evidence="1">
    <name type="scientific">Anopheles sinensis</name>
    <name type="common">Mosquito</name>
    <dbReference type="NCBI Taxonomy" id="74873"/>
    <lineage>
        <taxon>Eukaryota</taxon>
        <taxon>Metazoa</taxon>
        <taxon>Ecdysozoa</taxon>
        <taxon>Arthropoda</taxon>
        <taxon>Hexapoda</taxon>
        <taxon>Insecta</taxon>
        <taxon>Pterygota</taxon>
        <taxon>Neoptera</taxon>
        <taxon>Endopterygota</taxon>
        <taxon>Diptera</taxon>
        <taxon>Nematocera</taxon>
        <taxon>Culicoidea</taxon>
        <taxon>Culicidae</taxon>
        <taxon>Anophelinae</taxon>
        <taxon>Anopheles</taxon>
    </lineage>
</organism>
<evidence type="ECO:0000313" key="1">
    <source>
        <dbReference type="EMBL" id="KFB50350.1"/>
    </source>
</evidence>
<gene>
    <name evidence="1" type="ORF">ZHAS_00018621</name>
</gene>
<keyword evidence="3" id="KW-1185">Reference proteome</keyword>
<name>A0A084WJF6_ANOSI</name>
<sequence length="73" mass="8454">MFWSLVSWSAVRASGRVHSWPRYGAISMWKAISSDSEAEWNETDQPKDTRNEWRCGNYADAWERKRNACGTAV</sequence>
<proteinExistence type="predicted"/>
<evidence type="ECO:0000313" key="3">
    <source>
        <dbReference type="Proteomes" id="UP000030765"/>
    </source>
</evidence>
<protein>
    <submittedName>
        <fullName evidence="1 2">Uncharacterized protein</fullName>
    </submittedName>
</protein>
<dbReference type="VEuPathDB" id="VectorBase:ASIC018621"/>
<dbReference type="Proteomes" id="UP000030765">
    <property type="component" value="Unassembled WGS sequence"/>
</dbReference>
<dbReference type="EnsemblMetazoa" id="ASIC018621-RA">
    <property type="protein sequence ID" value="ASIC018621-PA"/>
    <property type="gene ID" value="ASIC018621"/>
</dbReference>
<accession>A0A084WJF6</accession>
<dbReference type="AlphaFoldDB" id="A0A084WJF6"/>
<reference evidence="1 3" key="1">
    <citation type="journal article" date="2014" name="BMC Genomics">
        <title>Genome sequence of Anopheles sinensis provides insight into genetics basis of mosquito competence for malaria parasites.</title>
        <authorList>
            <person name="Zhou D."/>
            <person name="Zhang D."/>
            <person name="Ding G."/>
            <person name="Shi L."/>
            <person name="Hou Q."/>
            <person name="Ye Y."/>
            <person name="Xu Y."/>
            <person name="Zhou H."/>
            <person name="Xiong C."/>
            <person name="Li S."/>
            <person name="Yu J."/>
            <person name="Hong S."/>
            <person name="Yu X."/>
            <person name="Zou P."/>
            <person name="Chen C."/>
            <person name="Chang X."/>
            <person name="Wang W."/>
            <person name="Lv Y."/>
            <person name="Sun Y."/>
            <person name="Ma L."/>
            <person name="Shen B."/>
            <person name="Zhu C."/>
        </authorList>
    </citation>
    <scope>NUCLEOTIDE SEQUENCE [LARGE SCALE GENOMIC DNA]</scope>
</reference>
<dbReference type="EMBL" id="ATLV01024023">
    <property type="status" value="NOT_ANNOTATED_CDS"/>
    <property type="molecule type" value="Genomic_DNA"/>
</dbReference>
<evidence type="ECO:0000313" key="2">
    <source>
        <dbReference type="EnsemblMetazoa" id="ASIC018621-PA"/>
    </source>
</evidence>
<dbReference type="EMBL" id="KE525348">
    <property type="protein sequence ID" value="KFB50350.1"/>
    <property type="molecule type" value="Genomic_DNA"/>
</dbReference>
<reference evidence="2" key="2">
    <citation type="submission" date="2020-05" db="UniProtKB">
        <authorList>
            <consortium name="EnsemblMetazoa"/>
        </authorList>
    </citation>
    <scope>IDENTIFICATION</scope>
</reference>